<dbReference type="EMBL" id="JARKNE010000009">
    <property type="protein sequence ID" value="KAK5804100.1"/>
    <property type="molecule type" value="Genomic_DNA"/>
</dbReference>
<feature type="transmembrane region" description="Helical" evidence="1">
    <location>
        <begin position="157"/>
        <end position="178"/>
    </location>
</feature>
<accession>A0ABR0NRV4</accession>
<keyword evidence="3" id="KW-1185">Reference proteome</keyword>
<dbReference type="Proteomes" id="UP001358586">
    <property type="component" value="Chromosome 9"/>
</dbReference>
<reference evidence="2 3" key="1">
    <citation type="submission" date="2023-03" db="EMBL/GenBank/DDBJ databases">
        <title>WGS of Gossypium arboreum.</title>
        <authorList>
            <person name="Yu D."/>
        </authorList>
    </citation>
    <scope>NUCLEOTIDE SEQUENCE [LARGE SCALE GENOMIC DNA]</scope>
    <source>
        <tissue evidence="2">Leaf</tissue>
    </source>
</reference>
<evidence type="ECO:0000313" key="3">
    <source>
        <dbReference type="Proteomes" id="UP001358586"/>
    </source>
</evidence>
<sequence>MESPRSKLISQSSNDHSLDLPIRVQLARTTYFMDISSDEEAWVEDYWPAEHLIDITDYEGDIFEAYLDEDEADTPFPEAGMDQSFTTTMDDGEISEAKVCGLNFESQHCNLSAVPRLQPHLYEKHNIPEWMFLIINILTELLSAAFDQLSAANKPRYALIAMLMSSVAAITCIIELAYKAGKERVIWRSESKLPWFYHSSPNPVLPLKWSD</sequence>
<dbReference type="PANTHER" id="PTHR48473:SF1">
    <property type="entry name" value="TIR DOMAIN-CONTAINING PROTEIN"/>
    <property type="match status" value="1"/>
</dbReference>
<name>A0ABR0NRV4_GOSAR</name>
<evidence type="ECO:0000256" key="1">
    <source>
        <dbReference type="SAM" id="Phobius"/>
    </source>
</evidence>
<organism evidence="2 3">
    <name type="scientific">Gossypium arboreum</name>
    <name type="common">Tree cotton</name>
    <name type="synonym">Gossypium nanking</name>
    <dbReference type="NCBI Taxonomy" id="29729"/>
    <lineage>
        <taxon>Eukaryota</taxon>
        <taxon>Viridiplantae</taxon>
        <taxon>Streptophyta</taxon>
        <taxon>Embryophyta</taxon>
        <taxon>Tracheophyta</taxon>
        <taxon>Spermatophyta</taxon>
        <taxon>Magnoliopsida</taxon>
        <taxon>eudicotyledons</taxon>
        <taxon>Gunneridae</taxon>
        <taxon>Pentapetalae</taxon>
        <taxon>rosids</taxon>
        <taxon>malvids</taxon>
        <taxon>Malvales</taxon>
        <taxon>Malvaceae</taxon>
        <taxon>Malvoideae</taxon>
        <taxon>Gossypium</taxon>
    </lineage>
</organism>
<dbReference type="PANTHER" id="PTHR48473">
    <property type="entry name" value="TIR DOMAIN-CONTAINING PROTEIN"/>
    <property type="match status" value="1"/>
</dbReference>
<evidence type="ECO:0000313" key="2">
    <source>
        <dbReference type="EMBL" id="KAK5804100.1"/>
    </source>
</evidence>
<keyword evidence="1" id="KW-0472">Membrane</keyword>
<keyword evidence="1" id="KW-1133">Transmembrane helix</keyword>
<comment type="caution">
    <text evidence="2">The sequence shown here is derived from an EMBL/GenBank/DDBJ whole genome shotgun (WGS) entry which is preliminary data.</text>
</comment>
<proteinExistence type="predicted"/>
<protein>
    <submittedName>
        <fullName evidence="2">Uncharacterized protein</fullName>
    </submittedName>
</protein>
<keyword evidence="1" id="KW-0812">Transmembrane</keyword>
<gene>
    <name evidence="2" type="ORF">PVK06_031749</name>
</gene>